<dbReference type="Gene3D" id="3.40.50.300">
    <property type="entry name" value="P-loop containing nucleotide triphosphate hydrolases"/>
    <property type="match status" value="1"/>
</dbReference>
<dbReference type="AlphaFoldDB" id="A0A6L5X609"/>
<name>A0A6L5X609_9FIRM</name>
<protein>
    <submittedName>
        <fullName evidence="1">Uncharacterized protein</fullName>
    </submittedName>
</protein>
<evidence type="ECO:0000313" key="1">
    <source>
        <dbReference type="EMBL" id="MSS15690.1"/>
    </source>
</evidence>
<comment type="caution">
    <text evidence="1">The sequence shown here is derived from an EMBL/GenBank/DDBJ whole genome shotgun (WGS) entry which is preliminary data.</text>
</comment>
<dbReference type="InterPro" id="IPR027417">
    <property type="entry name" value="P-loop_NTPase"/>
</dbReference>
<proteinExistence type="predicted"/>
<dbReference type="EMBL" id="VULZ01000014">
    <property type="protein sequence ID" value="MSS15690.1"/>
    <property type="molecule type" value="Genomic_DNA"/>
</dbReference>
<dbReference type="Proteomes" id="UP000481852">
    <property type="component" value="Unassembled WGS sequence"/>
</dbReference>
<gene>
    <name evidence="1" type="ORF">FYJ35_11730</name>
</gene>
<reference evidence="1 2" key="1">
    <citation type="submission" date="2019-08" db="EMBL/GenBank/DDBJ databases">
        <title>In-depth cultivation of the pig gut microbiome towards novel bacterial diversity and tailored functional studies.</title>
        <authorList>
            <person name="Wylensek D."/>
            <person name="Hitch T.C.A."/>
            <person name="Clavel T."/>
        </authorList>
    </citation>
    <scope>NUCLEOTIDE SEQUENCE [LARGE SCALE GENOMIC DNA]</scope>
    <source>
        <strain evidence="1 2">Oil+RF-744-WCA-WT-11</strain>
    </source>
</reference>
<keyword evidence="2" id="KW-1185">Reference proteome</keyword>
<dbReference type="RefSeq" id="WP_154526795.1">
    <property type="nucleotide sequence ID" value="NZ_VULZ01000014.1"/>
</dbReference>
<organism evidence="1 2">
    <name type="scientific">Porcincola intestinalis</name>
    <dbReference type="NCBI Taxonomy" id="2606632"/>
    <lineage>
        <taxon>Bacteria</taxon>
        <taxon>Bacillati</taxon>
        <taxon>Bacillota</taxon>
        <taxon>Clostridia</taxon>
        <taxon>Lachnospirales</taxon>
        <taxon>Lachnospiraceae</taxon>
        <taxon>Porcincola</taxon>
    </lineage>
</organism>
<sequence>MLSRLETMVLMGLSIPIPAIRRQIASGIDIMVHLSRMRDKSRKVLEILEIDGYDIPSSEIRTHPLFEFEESGEDKDGRLTGRLKKVGCLSHTQKLRRAGISTEDM</sequence>
<accession>A0A6L5X609</accession>
<evidence type="ECO:0000313" key="2">
    <source>
        <dbReference type="Proteomes" id="UP000481852"/>
    </source>
</evidence>